<dbReference type="InterPro" id="IPR002725">
    <property type="entry name" value="YgjP-like_metallopeptidase"/>
</dbReference>
<dbReference type="OrthoDB" id="9811177at2"/>
<dbReference type="PANTHER" id="PTHR30399">
    <property type="entry name" value="UNCHARACTERIZED PROTEIN YGJP"/>
    <property type="match status" value="1"/>
</dbReference>
<dbReference type="PANTHER" id="PTHR30399:SF1">
    <property type="entry name" value="UTP PYROPHOSPHATASE"/>
    <property type="match status" value="1"/>
</dbReference>
<feature type="domain" description="YgjP-like metallopeptidase" evidence="1">
    <location>
        <begin position="34"/>
        <end position="240"/>
    </location>
</feature>
<evidence type="ECO:0000313" key="3">
    <source>
        <dbReference type="Proteomes" id="UP000319732"/>
    </source>
</evidence>
<name>A0A545TFP0_9GAMM</name>
<dbReference type="InterPro" id="IPR053136">
    <property type="entry name" value="UTP_pyrophosphatase-like"/>
</dbReference>
<organism evidence="2 3">
    <name type="scientific">Exilibacterium tricleocarpae</name>
    <dbReference type="NCBI Taxonomy" id="2591008"/>
    <lineage>
        <taxon>Bacteria</taxon>
        <taxon>Pseudomonadati</taxon>
        <taxon>Pseudomonadota</taxon>
        <taxon>Gammaproteobacteria</taxon>
        <taxon>Cellvibrionales</taxon>
        <taxon>Cellvibrionaceae</taxon>
        <taxon>Exilibacterium</taxon>
    </lineage>
</organism>
<reference evidence="2 3" key="1">
    <citation type="submission" date="2019-06" db="EMBL/GenBank/DDBJ databases">
        <title>Whole genome sequence for Cellvibrionaceae sp. R142.</title>
        <authorList>
            <person name="Wang G."/>
        </authorList>
    </citation>
    <scope>NUCLEOTIDE SEQUENCE [LARGE SCALE GENOMIC DNA]</scope>
    <source>
        <strain evidence="2 3">R142</strain>
    </source>
</reference>
<dbReference type="AlphaFoldDB" id="A0A545TFP0"/>
<accession>A0A545TFP0</accession>
<dbReference type="EMBL" id="VHSG01000015">
    <property type="protein sequence ID" value="TQV76018.1"/>
    <property type="molecule type" value="Genomic_DNA"/>
</dbReference>
<dbReference type="Pfam" id="PF01863">
    <property type="entry name" value="YgjP-like"/>
    <property type="match status" value="1"/>
</dbReference>
<dbReference type="CDD" id="cd07344">
    <property type="entry name" value="M48_yhfN_like"/>
    <property type="match status" value="1"/>
</dbReference>
<evidence type="ECO:0000259" key="1">
    <source>
        <dbReference type="Pfam" id="PF01863"/>
    </source>
</evidence>
<gene>
    <name evidence="2" type="ORF">FKG94_15525</name>
</gene>
<dbReference type="Proteomes" id="UP000319732">
    <property type="component" value="Unassembled WGS sequence"/>
</dbReference>
<evidence type="ECO:0000313" key="2">
    <source>
        <dbReference type="EMBL" id="TQV76018.1"/>
    </source>
</evidence>
<keyword evidence="3" id="KW-1185">Reference proteome</keyword>
<dbReference type="RefSeq" id="WP_142905227.1">
    <property type="nucleotide sequence ID" value="NZ_ML660095.1"/>
</dbReference>
<sequence length="247" mass="28703">MPRRLARLQITEIPVPAKALLGYDYILKLSPRRRSISLEVDAGGITVRAPKGVDQRQLQAWLLQRRDWVLQKQRQLQVRSSQIVAPEYVEGGRFRWLGESYRLVLRSARRTAVDLQGDQLLVTCGSRAGGEAWLRRVLADWYRDRALALLTEKTHACARRLGVSVAAVTLRLTKTKWGHCTRAGKIQFNWLIVLAPEPVVDYLVVHEVCHRRYLDHSAAYWRLVESLCPDYRRHRQWLREWGHTLIL</sequence>
<protein>
    <submittedName>
        <fullName evidence="2">M48 family metallopeptidase</fullName>
    </submittedName>
</protein>
<comment type="caution">
    <text evidence="2">The sequence shown here is derived from an EMBL/GenBank/DDBJ whole genome shotgun (WGS) entry which is preliminary data.</text>
</comment>
<dbReference type="Gene3D" id="3.30.2010.10">
    <property type="entry name" value="Metalloproteases ('zincins'), catalytic domain"/>
    <property type="match status" value="1"/>
</dbReference>
<proteinExistence type="predicted"/>